<evidence type="ECO:0000256" key="2">
    <source>
        <dbReference type="PROSITE-ProRule" id="PRU00169"/>
    </source>
</evidence>
<dbReference type="SUPFAM" id="SSF46894">
    <property type="entry name" value="C-terminal effector domain of the bipartite response regulators"/>
    <property type="match status" value="1"/>
</dbReference>
<evidence type="ECO:0008006" key="7">
    <source>
        <dbReference type="Google" id="ProtNLM"/>
    </source>
</evidence>
<evidence type="ECO:0000259" key="3">
    <source>
        <dbReference type="PROSITE" id="PS50043"/>
    </source>
</evidence>
<evidence type="ECO:0000256" key="1">
    <source>
        <dbReference type="ARBA" id="ARBA00023125"/>
    </source>
</evidence>
<feature type="domain" description="HTH luxR-type" evidence="3">
    <location>
        <begin position="141"/>
        <end position="206"/>
    </location>
</feature>
<comment type="caution">
    <text evidence="5">The sequence shown here is derived from an EMBL/GenBank/DDBJ whole genome shotgun (WGS) entry which is preliminary data.</text>
</comment>
<dbReference type="PROSITE" id="PS50043">
    <property type="entry name" value="HTH_LUXR_2"/>
    <property type="match status" value="1"/>
</dbReference>
<dbReference type="Gene3D" id="3.40.50.2300">
    <property type="match status" value="1"/>
</dbReference>
<dbReference type="PRINTS" id="PR00038">
    <property type="entry name" value="HTHLUXR"/>
</dbReference>
<feature type="domain" description="Response regulatory" evidence="4">
    <location>
        <begin position="6"/>
        <end position="122"/>
    </location>
</feature>
<proteinExistence type="predicted"/>
<dbReference type="Pfam" id="PF00196">
    <property type="entry name" value="GerE"/>
    <property type="match status" value="1"/>
</dbReference>
<dbReference type="InterPro" id="IPR011006">
    <property type="entry name" value="CheY-like_superfamily"/>
</dbReference>
<dbReference type="InterPro" id="IPR016032">
    <property type="entry name" value="Sig_transdc_resp-reg_C-effctor"/>
</dbReference>
<dbReference type="Pfam" id="PF00072">
    <property type="entry name" value="Response_reg"/>
    <property type="match status" value="1"/>
</dbReference>
<dbReference type="SMART" id="SM00421">
    <property type="entry name" value="HTH_LUXR"/>
    <property type="match status" value="1"/>
</dbReference>
<dbReference type="AlphaFoldDB" id="A0A2M7T892"/>
<organism evidence="5 6">
    <name type="scientific">Candidatus Aquicultor secundus</name>
    <dbReference type="NCBI Taxonomy" id="1973895"/>
    <lineage>
        <taxon>Bacteria</taxon>
        <taxon>Bacillati</taxon>
        <taxon>Actinomycetota</taxon>
        <taxon>Candidatus Aquicultoria</taxon>
        <taxon>Candidatus Aquicultorales</taxon>
        <taxon>Candidatus Aquicultoraceae</taxon>
        <taxon>Candidatus Aquicultor</taxon>
    </lineage>
</organism>
<keyword evidence="1" id="KW-0238">DNA-binding</keyword>
<evidence type="ECO:0000313" key="5">
    <source>
        <dbReference type="EMBL" id="PIZ39268.1"/>
    </source>
</evidence>
<evidence type="ECO:0000313" key="6">
    <source>
        <dbReference type="Proteomes" id="UP000230956"/>
    </source>
</evidence>
<dbReference type="PANTHER" id="PTHR43214">
    <property type="entry name" value="TWO-COMPONENT RESPONSE REGULATOR"/>
    <property type="match status" value="1"/>
</dbReference>
<dbReference type="Proteomes" id="UP000230956">
    <property type="component" value="Unassembled WGS sequence"/>
</dbReference>
<dbReference type="InterPro" id="IPR001789">
    <property type="entry name" value="Sig_transdc_resp-reg_receiver"/>
</dbReference>
<dbReference type="GO" id="GO:0006355">
    <property type="term" value="P:regulation of DNA-templated transcription"/>
    <property type="evidence" value="ECO:0007669"/>
    <property type="project" value="InterPro"/>
</dbReference>
<comment type="caution">
    <text evidence="2">Lacks conserved residue(s) required for the propagation of feature annotation.</text>
</comment>
<dbReference type="GO" id="GO:0000160">
    <property type="term" value="P:phosphorelay signal transduction system"/>
    <property type="evidence" value="ECO:0007669"/>
    <property type="project" value="InterPro"/>
</dbReference>
<dbReference type="EMBL" id="PFNG01000125">
    <property type="protein sequence ID" value="PIZ39268.1"/>
    <property type="molecule type" value="Genomic_DNA"/>
</dbReference>
<dbReference type="CDD" id="cd06170">
    <property type="entry name" value="LuxR_C_like"/>
    <property type="match status" value="1"/>
</dbReference>
<dbReference type="SUPFAM" id="SSF52172">
    <property type="entry name" value="CheY-like"/>
    <property type="match status" value="1"/>
</dbReference>
<dbReference type="PROSITE" id="PS50110">
    <property type="entry name" value="RESPONSE_REGULATORY"/>
    <property type="match status" value="1"/>
</dbReference>
<dbReference type="PANTHER" id="PTHR43214:SF43">
    <property type="entry name" value="TWO-COMPONENT RESPONSE REGULATOR"/>
    <property type="match status" value="1"/>
</dbReference>
<accession>A0A2M7T892</accession>
<name>A0A2M7T892_9ACTN</name>
<sequence>MVSLIKVLTVHRYPIVREAFKSALSSEPDVLIIGQTSSCDDALRIISEQRPDVLIVSFIKPNISGPDLVRKARQIDPSIKILAFVVGKLVEIQRALLGLQVEGLLRWDCQLDEIRLALRRVYEDGTYISQQIADALLDESDVYKEIKLSVRQLQVLKMIAEGFTNKRISAELGISYDTVKTHVRVILKKLDAADRAQAVSKAYDLDMLSLSDEPDSDTIGCLY</sequence>
<evidence type="ECO:0000259" key="4">
    <source>
        <dbReference type="PROSITE" id="PS50110"/>
    </source>
</evidence>
<reference evidence="6" key="1">
    <citation type="submission" date="2017-09" db="EMBL/GenBank/DDBJ databases">
        <title>Depth-based differentiation of microbial function through sediment-hosted aquifers and enrichment of novel symbionts in the deep terrestrial subsurface.</title>
        <authorList>
            <person name="Probst A.J."/>
            <person name="Ladd B."/>
            <person name="Jarett J.K."/>
            <person name="Geller-Mcgrath D.E."/>
            <person name="Sieber C.M.K."/>
            <person name="Emerson J.B."/>
            <person name="Anantharaman K."/>
            <person name="Thomas B.C."/>
            <person name="Malmstrom R."/>
            <person name="Stieglmeier M."/>
            <person name="Klingl A."/>
            <person name="Woyke T."/>
            <person name="Ryan C.M."/>
            <person name="Banfield J.F."/>
        </authorList>
    </citation>
    <scope>NUCLEOTIDE SEQUENCE [LARGE SCALE GENOMIC DNA]</scope>
</reference>
<gene>
    <name evidence="5" type="ORF">COY37_05180</name>
</gene>
<dbReference type="RefSeq" id="WP_286677451.1">
    <property type="nucleotide sequence ID" value="NZ_MNXI01000007.1"/>
</dbReference>
<dbReference type="InterPro" id="IPR039420">
    <property type="entry name" value="WalR-like"/>
</dbReference>
<dbReference type="GO" id="GO:0003677">
    <property type="term" value="F:DNA binding"/>
    <property type="evidence" value="ECO:0007669"/>
    <property type="project" value="UniProtKB-KW"/>
</dbReference>
<dbReference type="InterPro" id="IPR000792">
    <property type="entry name" value="Tscrpt_reg_LuxR_C"/>
</dbReference>
<protein>
    <recommendedName>
        <fullName evidence="7">Response regulator transcription factor</fullName>
    </recommendedName>
</protein>